<feature type="compositionally biased region" description="Low complexity" evidence="1">
    <location>
        <begin position="19"/>
        <end position="42"/>
    </location>
</feature>
<organism evidence="3">
    <name type="scientific">Drosophila grimshawi</name>
    <name type="common">Hawaiian fruit fly</name>
    <name type="synonym">Idiomyia grimshawi</name>
    <dbReference type="NCBI Taxonomy" id="7222"/>
    <lineage>
        <taxon>Eukaryota</taxon>
        <taxon>Metazoa</taxon>
        <taxon>Ecdysozoa</taxon>
        <taxon>Arthropoda</taxon>
        <taxon>Hexapoda</taxon>
        <taxon>Insecta</taxon>
        <taxon>Pterygota</taxon>
        <taxon>Neoptera</taxon>
        <taxon>Endopterygota</taxon>
        <taxon>Diptera</taxon>
        <taxon>Brachycera</taxon>
        <taxon>Muscomorpha</taxon>
        <taxon>Ephydroidea</taxon>
        <taxon>Drosophilidae</taxon>
        <taxon>Drosophila</taxon>
        <taxon>Hawaiian Drosophila</taxon>
    </lineage>
</organism>
<dbReference type="HOGENOM" id="CLU_2944102_0_0_1"/>
<gene>
    <name evidence="2" type="primary">Dgri\GH11934</name>
    <name evidence="2" type="ORF">Dgri_GH11934</name>
</gene>
<dbReference type="AlphaFoldDB" id="B4JL45"/>
<feature type="region of interest" description="Disordered" evidence="1">
    <location>
        <begin position="1"/>
        <end position="60"/>
    </location>
</feature>
<dbReference type="EMBL" id="CH916370">
    <property type="protein sequence ID" value="EDW00298.1"/>
    <property type="molecule type" value="Genomic_DNA"/>
</dbReference>
<dbReference type="InParanoid" id="B4JL45"/>
<evidence type="ECO:0000256" key="1">
    <source>
        <dbReference type="SAM" id="MobiDB-lite"/>
    </source>
</evidence>
<sequence>MEHYSQLVSEMETMENTTNAAPSSSSSSSSNSINASAQANAISEEHRRIWVGNLDSRITE</sequence>
<evidence type="ECO:0000313" key="3">
    <source>
        <dbReference type="Proteomes" id="UP000001070"/>
    </source>
</evidence>
<evidence type="ECO:0000313" key="2">
    <source>
        <dbReference type="EMBL" id="EDW00298.1"/>
    </source>
</evidence>
<name>B4JL45_DROGR</name>
<protein>
    <submittedName>
        <fullName evidence="2">GH11934</fullName>
    </submittedName>
</protein>
<keyword evidence="3" id="KW-1185">Reference proteome</keyword>
<proteinExistence type="predicted"/>
<accession>B4JL45</accession>
<dbReference type="Proteomes" id="UP000001070">
    <property type="component" value="Unassembled WGS sequence"/>
</dbReference>
<reference evidence="2 3" key="1">
    <citation type="journal article" date="2007" name="Nature">
        <title>Evolution of genes and genomes on the Drosophila phylogeny.</title>
        <authorList>
            <consortium name="Drosophila 12 Genomes Consortium"/>
            <person name="Clark A.G."/>
            <person name="Eisen M.B."/>
            <person name="Smith D.R."/>
            <person name="Bergman C.M."/>
            <person name="Oliver B."/>
            <person name="Markow T.A."/>
            <person name="Kaufman T.C."/>
            <person name="Kellis M."/>
            <person name="Gelbart W."/>
            <person name="Iyer V.N."/>
            <person name="Pollard D.A."/>
            <person name="Sackton T.B."/>
            <person name="Larracuente A.M."/>
            <person name="Singh N.D."/>
            <person name="Abad J.P."/>
            <person name="Abt D.N."/>
            <person name="Adryan B."/>
            <person name="Aguade M."/>
            <person name="Akashi H."/>
            <person name="Anderson W.W."/>
            <person name="Aquadro C.F."/>
            <person name="Ardell D.H."/>
            <person name="Arguello R."/>
            <person name="Artieri C.G."/>
            <person name="Barbash D.A."/>
            <person name="Barker D."/>
            <person name="Barsanti P."/>
            <person name="Batterham P."/>
            <person name="Batzoglou S."/>
            <person name="Begun D."/>
            <person name="Bhutkar A."/>
            <person name="Blanco E."/>
            <person name="Bosak S.A."/>
            <person name="Bradley R.K."/>
            <person name="Brand A.D."/>
            <person name="Brent M.R."/>
            <person name="Brooks A.N."/>
            <person name="Brown R.H."/>
            <person name="Butlin R.K."/>
            <person name="Caggese C."/>
            <person name="Calvi B.R."/>
            <person name="Bernardo de Carvalho A."/>
            <person name="Caspi A."/>
            <person name="Castrezana S."/>
            <person name="Celniker S.E."/>
            <person name="Chang J.L."/>
            <person name="Chapple C."/>
            <person name="Chatterji S."/>
            <person name="Chinwalla A."/>
            <person name="Civetta A."/>
            <person name="Clifton S.W."/>
            <person name="Comeron J.M."/>
            <person name="Costello J.C."/>
            <person name="Coyne J.A."/>
            <person name="Daub J."/>
            <person name="David R.G."/>
            <person name="Delcher A.L."/>
            <person name="Delehaunty K."/>
            <person name="Do C.B."/>
            <person name="Ebling H."/>
            <person name="Edwards K."/>
            <person name="Eickbush T."/>
            <person name="Evans J.D."/>
            <person name="Filipski A."/>
            <person name="Findeiss S."/>
            <person name="Freyhult E."/>
            <person name="Fulton L."/>
            <person name="Fulton R."/>
            <person name="Garcia A.C."/>
            <person name="Gardiner A."/>
            <person name="Garfield D.A."/>
            <person name="Garvin B.E."/>
            <person name="Gibson G."/>
            <person name="Gilbert D."/>
            <person name="Gnerre S."/>
            <person name="Godfrey J."/>
            <person name="Good R."/>
            <person name="Gotea V."/>
            <person name="Gravely B."/>
            <person name="Greenberg A.J."/>
            <person name="Griffiths-Jones S."/>
            <person name="Gross S."/>
            <person name="Guigo R."/>
            <person name="Gustafson E.A."/>
            <person name="Haerty W."/>
            <person name="Hahn M.W."/>
            <person name="Halligan D.L."/>
            <person name="Halpern A.L."/>
            <person name="Halter G.M."/>
            <person name="Han M.V."/>
            <person name="Heger A."/>
            <person name="Hillier L."/>
            <person name="Hinrichs A.S."/>
            <person name="Holmes I."/>
            <person name="Hoskins R.A."/>
            <person name="Hubisz M.J."/>
            <person name="Hultmark D."/>
            <person name="Huntley M.A."/>
            <person name="Jaffe D.B."/>
            <person name="Jagadeeshan S."/>
            <person name="Jeck W.R."/>
            <person name="Johnson J."/>
            <person name="Jones C.D."/>
            <person name="Jordan W.C."/>
            <person name="Karpen G.H."/>
            <person name="Kataoka E."/>
            <person name="Keightley P.D."/>
            <person name="Kheradpour P."/>
            <person name="Kirkness E.F."/>
            <person name="Koerich L.B."/>
            <person name="Kristiansen K."/>
            <person name="Kudrna D."/>
            <person name="Kulathinal R.J."/>
            <person name="Kumar S."/>
            <person name="Kwok R."/>
            <person name="Lander E."/>
            <person name="Langley C.H."/>
            <person name="Lapoint R."/>
            <person name="Lazzaro B.P."/>
            <person name="Lee S.J."/>
            <person name="Levesque L."/>
            <person name="Li R."/>
            <person name="Lin C.F."/>
            <person name="Lin M.F."/>
            <person name="Lindblad-Toh K."/>
            <person name="Llopart A."/>
            <person name="Long M."/>
            <person name="Low L."/>
            <person name="Lozovsky E."/>
            <person name="Lu J."/>
            <person name="Luo M."/>
            <person name="Machado C.A."/>
            <person name="Makalowski W."/>
            <person name="Marzo M."/>
            <person name="Matsuda M."/>
            <person name="Matzkin L."/>
            <person name="McAllister B."/>
            <person name="McBride C.S."/>
            <person name="McKernan B."/>
            <person name="McKernan K."/>
            <person name="Mendez-Lago M."/>
            <person name="Minx P."/>
            <person name="Mollenhauer M.U."/>
            <person name="Montooth K."/>
            <person name="Mount S.M."/>
            <person name="Mu X."/>
            <person name="Myers E."/>
            <person name="Negre B."/>
            <person name="Newfeld S."/>
            <person name="Nielsen R."/>
            <person name="Noor M.A."/>
            <person name="O'Grady P."/>
            <person name="Pachter L."/>
            <person name="Papaceit M."/>
            <person name="Parisi M.J."/>
            <person name="Parisi M."/>
            <person name="Parts L."/>
            <person name="Pedersen J.S."/>
            <person name="Pesole G."/>
            <person name="Phillippy A.M."/>
            <person name="Ponting C.P."/>
            <person name="Pop M."/>
            <person name="Porcelli D."/>
            <person name="Powell J.R."/>
            <person name="Prohaska S."/>
            <person name="Pruitt K."/>
            <person name="Puig M."/>
            <person name="Quesneville H."/>
            <person name="Ram K.R."/>
            <person name="Rand D."/>
            <person name="Rasmussen M.D."/>
            <person name="Reed L.K."/>
            <person name="Reenan R."/>
            <person name="Reily A."/>
            <person name="Remington K.A."/>
            <person name="Rieger T.T."/>
            <person name="Ritchie M.G."/>
            <person name="Robin C."/>
            <person name="Rogers Y.H."/>
            <person name="Rohde C."/>
            <person name="Rozas J."/>
            <person name="Rubenfield M.J."/>
            <person name="Ruiz A."/>
            <person name="Russo S."/>
            <person name="Salzberg S.L."/>
            <person name="Sanchez-Gracia A."/>
            <person name="Saranga D.J."/>
            <person name="Sato H."/>
            <person name="Schaeffer S.W."/>
            <person name="Schatz M.C."/>
            <person name="Schlenke T."/>
            <person name="Schwartz R."/>
            <person name="Segarra C."/>
            <person name="Singh R.S."/>
            <person name="Sirot L."/>
            <person name="Sirota M."/>
            <person name="Sisneros N.B."/>
            <person name="Smith C.D."/>
            <person name="Smith T.F."/>
            <person name="Spieth J."/>
            <person name="Stage D.E."/>
            <person name="Stark A."/>
            <person name="Stephan W."/>
            <person name="Strausberg R.L."/>
            <person name="Strempel S."/>
            <person name="Sturgill D."/>
            <person name="Sutton G."/>
            <person name="Sutton G.G."/>
            <person name="Tao W."/>
            <person name="Teichmann S."/>
            <person name="Tobari Y.N."/>
            <person name="Tomimura Y."/>
            <person name="Tsolas J.M."/>
            <person name="Valente V.L."/>
            <person name="Venter E."/>
            <person name="Venter J.C."/>
            <person name="Vicario S."/>
            <person name="Vieira F.G."/>
            <person name="Vilella A.J."/>
            <person name="Villasante A."/>
            <person name="Walenz B."/>
            <person name="Wang J."/>
            <person name="Wasserman M."/>
            <person name="Watts T."/>
            <person name="Wilson D."/>
            <person name="Wilson R.K."/>
            <person name="Wing R.A."/>
            <person name="Wolfner M.F."/>
            <person name="Wong A."/>
            <person name="Wong G.K."/>
            <person name="Wu C.I."/>
            <person name="Wu G."/>
            <person name="Yamamoto D."/>
            <person name="Yang H.P."/>
            <person name="Yang S.P."/>
            <person name="Yorke J.A."/>
            <person name="Yoshida K."/>
            <person name="Zdobnov E."/>
            <person name="Zhang P."/>
            <person name="Zhang Y."/>
            <person name="Zimin A.V."/>
            <person name="Baldwin J."/>
            <person name="Abdouelleil A."/>
            <person name="Abdulkadir J."/>
            <person name="Abebe A."/>
            <person name="Abera B."/>
            <person name="Abreu J."/>
            <person name="Acer S.C."/>
            <person name="Aftuck L."/>
            <person name="Alexander A."/>
            <person name="An P."/>
            <person name="Anderson E."/>
            <person name="Anderson S."/>
            <person name="Arachi H."/>
            <person name="Azer M."/>
            <person name="Bachantsang P."/>
            <person name="Barry A."/>
            <person name="Bayul T."/>
            <person name="Berlin A."/>
            <person name="Bessette D."/>
            <person name="Bloom T."/>
            <person name="Blye J."/>
            <person name="Boguslavskiy L."/>
            <person name="Bonnet C."/>
            <person name="Boukhgalter B."/>
            <person name="Bourzgui I."/>
            <person name="Brown A."/>
            <person name="Cahill P."/>
            <person name="Channer S."/>
            <person name="Cheshatsang Y."/>
            <person name="Chuda L."/>
            <person name="Citroen M."/>
            <person name="Collymore A."/>
            <person name="Cooke P."/>
            <person name="Costello M."/>
            <person name="D'Aco K."/>
            <person name="Daza R."/>
            <person name="De Haan G."/>
            <person name="DeGray S."/>
            <person name="DeMaso C."/>
            <person name="Dhargay N."/>
            <person name="Dooley K."/>
            <person name="Dooley E."/>
            <person name="Doricent M."/>
            <person name="Dorje P."/>
            <person name="Dorjee K."/>
            <person name="Dupes A."/>
            <person name="Elong R."/>
            <person name="Falk J."/>
            <person name="Farina A."/>
            <person name="Faro S."/>
            <person name="Ferguson D."/>
            <person name="Fisher S."/>
            <person name="Foley C.D."/>
            <person name="Franke A."/>
            <person name="Friedrich D."/>
            <person name="Gadbois L."/>
            <person name="Gearin G."/>
            <person name="Gearin C.R."/>
            <person name="Giannoukos G."/>
            <person name="Goode T."/>
            <person name="Graham J."/>
            <person name="Grandbois E."/>
            <person name="Grewal S."/>
            <person name="Gyaltsen K."/>
            <person name="Hafez N."/>
            <person name="Hagos B."/>
            <person name="Hall J."/>
            <person name="Henson C."/>
            <person name="Hollinger A."/>
            <person name="Honan T."/>
            <person name="Huard M.D."/>
            <person name="Hughes L."/>
            <person name="Hurhula B."/>
            <person name="Husby M.E."/>
            <person name="Kamat A."/>
            <person name="Kanga B."/>
            <person name="Kashin S."/>
            <person name="Khazanovich D."/>
            <person name="Kisner P."/>
            <person name="Lance K."/>
            <person name="Lara M."/>
            <person name="Lee W."/>
            <person name="Lennon N."/>
            <person name="Letendre F."/>
            <person name="LeVine R."/>
            <person name="Lipovsky A."/>
            <person name="Liu X."/>
            <person name="Liu J."/>
            <person name="Liu S."/>
            <person name="Lokyitsang T."/>
            <person name="Lokyitsang Y."/>
            <person name="Lubonja R."/>
            <person name="Lui A."/>
            <person name="MacDonald P."/>
            <person name="Magnisalis V."/>
            <person name="Maru K."/>
            <person name="Matthews C."/>
            <person name="McCusker W."/>
            <person name="McDonough S."/>
            <person name="Mehta T."/>
            <person name="Meldrim J."/>
            <person name="Meneus L."/>
            <person name="Mihai O."/>
            <person name="Mihalev A."/>
            <person name="Mihova T."/>
            <person name="Mittelman R."/>
            <person name="Mlenga V."/>
            <person name="Montmayeur A."/>
            <person name="Mulrain L."/>
            <person name="Navidi A."/>
            <person name="Naylor J."/>
            <person name="Negash T."/>
            <person name="Nguyen T."/>
            <person name="Nguyen N."/>
            <person name="Nicol R."/>
            <person name="Norbu C."/>
            <person name="Norbu N."/>
            <person name="Novod N."/>
            <person name="O'Neill B."/>
            <person name="Osman S."/>
            <person name="Markiewicz E."/>
            <person name="Oyono O.L."/>
            <person name="Patti C."/>
            <person name="Phunkhang P."/>
            <person name="Pierre F."/>
            <person name="Priest M."/>
            <person name="Raghuraman S."/>
            <person name="Rege F."/>
            <person name="Reyes R."/>
            <person name="Rise C."/>
            <person name="Rogov P."/>
            <person name="Ross K."/>
            <person name="Ryan E."/>
            <person name="Settipalli S."/>
            <person name="Shea T."/>
            <person name="Sherpa N."/>
            <person name="Shi L."/>
            <person name="Shih D."/>
            <person name="Sparrow T."/>
            <person name="Spaulding J."/>
            <person name="Stalker J."/>
            <person name="Stange-Thomann N."/>
            <person name="Stavropoulos S."/>
            <person name="Stone C."/>
            <person name="Strader C."/>
            <person name="Tesfaye S."/>
            <person name="Thomson T."/>
            <person name="Thoulutsang Y."/>
            <person name="Thoulutsang D."/>
            <person name="Topham K."/>
            <person name="Topping I."/>
            <person name="Tsamla T."/>
            <person name="Vassiliev H."/>
            <person name="Vo A."/>
            <person name="Wangchuk T."/>
            <person name="Wangdi T."/>
            <person name="Weiand M."/>
            <person name="Wilkinson J."/>
            <person name="Wilson A."/>
            <person name="Yadav S."/>
            <person name="Young G."/>
            <person name="Yu Q."/>
            <person name="Zembek L."/>
            <person name="Zhong D."/>
            <person name="Zimmer A."/>
            <person name="Zwirko Z."/>
            <person name="Jaffe D.B."/>
            <person name="Alvarez P."/>
            <person name="Brockman W."/>
            <person name="Butler J."/>
            <person name="Chin C."/>
            <person name="Gnerre S."/>
            <person name="Grabherr M."/>
            <person name="Kleber M."/>
            <person name="Mauceli E."/>
            <person name="MacCallum I."/>
        </authorList>
    </citation>
    <scope>NUCLEOTIDE SEQUENCE [LARGE SCALE GENOMIC DNA]</scope>
    <source>
        <strain evidence="3">Tucson 15287-2541.00</strain>
    </source>
</reference>